<accession>A0ABN7C607</accession>
<organism evidence="1 2">
    <name type="scientific">Xenorhabdus taiwanensis</name>
    <dbReference type="NCBI Taxonomy" id="3085177"/>
    <lineage>
        <taxon>Bacteria</taxon>
        <taxon>Pseudomonadati</taxon>
        <taxon>Pseudomonadota</taxon>
        <taxon>Gammaproteobacteria</taxon>
        <taxon>Enterobacterales</taxon>
        <taxon>Morganellaceae</taxon>
        <taxon>Xenorhabdus</taxon>
    </lineage>
</organism>
<evidence type="ECO:0000313" key="2">
    <source>
        <dbReference type="Proteomes" id="UP001529514"/>
    </source>
</evidence>
<dbReference type="Proteomes" id="UP001529514">
    <property type="component" value="Chromosome"/>
</dbReference>
<sequence>MIIFKAGLDENNIATTSGEVTIFNYNAITREYLNSNIEFLAVGVGIPAHSCVDNPLKNKPGFVVCRNKKLTGWEYLSDYRGKTAYHIKTRQEFNITEIGELPDILTFEKPNTEFDNWDGTKWVTDKITLKENQISESKKQQIILRKKANDAILPLQYAIDTELATDKERFSLIKWKKYLVLLNRVDFSVSPDIEWPKLPE</sequence>
<dbReference type="PANTHER" id="PTHR34413:SF2">
    <property type="entry name" value="PROPHAGE TAIL FIBER ASSEMBLY PROTEIN HOMOLOG TFAE-RELATED"/>
    <property type="match status" value="1"/>
</dbReference>
<reference evidence="1 2" key="1">
    <citation type="submission" date="2023-10" db="EMBL/GenBank/DDBJ databases">
        <title>Xenorhabdus taiwanensis sp. nov., a symbiotic bacterium associated with the entomopathogenic nematode Steinernema taiwanensis.</title>
        <authorList>
            <person name="Tseng C.T."/>
            <person name="Shu H.Y."/>
            <person name="Chen M.H."/>
            <person name="Fang Y.J."/>
            <person name="Wu T.L."/>
            <person name="Lin Y.C."/>
            <person name="Huang C.J."/>
        </authorList>
    </citation>
    <scope>NUCLEOTIDE SEQUENCE [LARGE SCALE GENOMIC DNA]</scope>
    <source>
        <strain evidence="1 2">TCT-1</strain>
    </source>
</reference>
<dbReference type="RefSeq" id="WP_374051394.1">
    <property type="nucleotide sequence ID" value="NZ_AP028978.1"/>
</dbReference>
<proteinExistence type="predicted"/>
<evidence type="ECO:0000313" key="1">
    <source>
        <dbReference type="EMBL" id="BET97820.1"/>
    </source>
</evidence>
<gene>
    <name evidence="1" type="ORF">TCT1_27410</name>
</gene>
<protein>
    <submittedName>
        <fullName evidence="1">Tail fiber assembly protein</fullName>
    </submittedName>
</protein>
<name>A0ABN7C607_9GAMM</name>
<dbReference type="Pfam" id="PF02413">
    <property type="entry name" value="Caudo_TAP"/>
    <property type="match status" value="1"/>
</dbReference>
<dbReference type="InterPro" id="IPR051220">
    <property type="entry name" value="TFA_Chaperone"/>
</dbReference>
<keyword evidence="2" id="KW-1185">Reference proteome</keyword>
<dbReference type="PANTHER" id="PTHR34413">
    <property type="entry name" value="PROPHAGE TAIL FIBER ASSEMBLY PROTEIN HOMOLOG TFAE-RELATED-RELATED"/>
    <property type="match status" value="1"/>
</dbReference>
<dbReference type="InterPro" id="IPR003458">
    <property type="entry name" value="Phage_T4_Gp38_tail_assem"/>
</dbReference>
<dbReference type="EMBL" id="AP028978">
    <property type="protein sequence ID" value="BET97820.1"/>
    <property type="molecule type" value="Genomic_DNA"/>
</dbReference>